<evidence type="ECO:0000256" key="1">
    <source>
        <dbReference type="SAM" id="MobiDB-lite"/>
    </source>
</evidence>
<gene>
    <name evidence="2" type="ORF">D7193_22650</name>
</gene>
<evidence type="ECO:0000313" key="3">
    <source>
        <dbReference type="Proteomes" id="UP000279968"/>
    </source>
</evidence>
<feature type="compositionally biased region" description="Basic and acidic residues" evidence="1">
    <location>
        <begin position="42"/>
        <end position="51"/>
    </location>
</feature>
<reference evidence="2 3" key="1">
    <citation type="journal article" date="2015" name="Int. J. Syst. Evol. Microbiol.">
        <title>Micromonospora costi sp. nov., isolated from a leaf of Costus speciosus.</title>
        <authorList>
            <person name="Thawai C."/>
        </authorList>
    </citation>
    <scope>NUCLEOTIDE SEQUENCE [LARGE SCALE GENOMIC DNA]</scope>
    <source>
        <strain evidence="2 3">CS1-12</strain>
    </source>
</reference>
<accession>A0A3A9ZWF3</accession>
<comment type="caution">
    <text evidence="2">The sequence shown here is derived from an EMBL/GenBank/DDBJ whole genome shotgun (WGS) entry which is preliminary data.</text>
</comment>
<dbReference type="AlphaFoldDB" id="A0A3A9ZWF3"/>
<dbReference type="OrthoDB" id="3319826at2"/>
<organism evidence="2 3">
    <name type="scientific">Micromonospora costi</name>
    <dbReference type="NCBI Taxonomy" id="1530042"/>
    <lineage>
        <taxon>Bacteria</taxon>
        <taxon>Bacillati</taxon>
        <taxon>Actinomycetota</taxon>
        <taxon>Actinomycetes</taxon>
        <taxon>Micromonosporales</taxon>
        <taxon>Micromonosporaceae</taxon>
        <taxon>Micromonospora</taxon>
    </lineage>
</organism>
<proteinExistence type="predicted"/>
<dbReference type="Proteomes" id="UP000279968">
    <property type="component" value="Unassembled WGS sequence"/>
</dbReference>
<dbReference type="RefSeq" id="WP_120781562.1">
    <property type="nucleotide sequence ID" value="NZ_JBHLUP010000002.1"/>
</dbReference>
<sequence>MAMTDGPQVEEGNTSPAGSAGTPAAQSSVEKQDSPSVASSGRQEEPADGADRPQVAKVGASPRADDHDNPEDDTTERSVYDNPTLLYLLRHVRSRYRIDDLTNIGPSAFGENATVIGNINLGDGERRKDLFFDPVLDIAARCRTFVPPPYFANLQGRLRRNRIVGLAGPPRSGRMTAACVALSEHRSVDHVRRVSPPNEDVVPYLRRNPEALEKGHCYVIKTTREQMREFFRILEPTFESRDCSAILIRDLASQEEELHRAEFFHEPPAASLEIFRRHLELHLEGRCVADCGACDGGCHGTYISELLTEDVRRSIDLFRSPGECALYAERVARELPRGPAITSVLPSEARRRRERARRILVLAAENDQTYQNRPLQHRRALRIAYAVFAGHTMTSVSEGAGLLLGKLDRLFTEPVIGRPALLNDLPGLLGPDLSADWHERATEDTSSQVPTRVARLDAKLVTAILDVAWNDFDNTRPALIEWVDELASHPAPGFSACAAVAAAIFATHDFDHVYSQLIQRWAHDRRMRVRRTAAAAMVSAANLDGAGELERGTNRPVRTDVTARVEELARSASPLERDTAALVWGMGFVSRHPSQVVRALTVVAANTTYRHSQNVSGAVDSLFGAIGDSWTIGMLAWWLDSDIPALRTQAGQAFLNWLDRLGPAALHDELRALLDGSTHVDHVAALWRTVLLNHRFSLPAWRHFADWLRSGLGEPNLRDPIRLLVRRLAADPAIRSRLDHLLSRATPAAASAA</sequence>
<name>A0A3A9ZWF3_9ACTN</name>
<feature type="compositionally biased region" description="Polar residues" evidence="1">
    <location>
        <begin position="24"/>
        <end position="41"/>
    </location>
</feature>
<evidence type="ECO:0000313" key="2">
    <source>
        <dbReference type="EMBL" id="RKN52655.1"/>
    </source>
</evidence>
<dbReference type="EMBL" id="RBAN01000004">
    <property type="protein sequence ID" value="RKN52655.1"/>
    <property type="molecule type" value="Genomic_DNA"/>
</dbReference>
<protein>
    <submittedName>
        <fullName evidence="2">Uncharacterized protein</fullName>
    </submittedName>
</protein>
<feature type="region of interest" description="Disordered" evidence="1">
    <location>
        <begin position="1"/>
        <end position="78"/>
    </location>
</feature>
<keyword evidence="3" id="KW-1185">Reference proteome</keyword>